<organism evidence="1 2">
    <name type="scientific">Bacillus cereus</name>
    <dbReference type="NCBI Taxonomy" id="1396"/>
    <lineage>
        <taxon>Bacteria</taxon>
        <taxon>Bacillati</taxon>
        <taxon>Bacillota</taxon>
        <taxon>Bacilli</taxon>
        <taxon>Bacillales</taxon>
        <taxon>Bacillaceae</taxon>
        <taxon>Bacillus</taxon>
        <taxon>Bacillus cereus group</taxon>
    </lineage>
</organism>
<protein>
    <submittedName>
        <fullName evidence="1">Coproporphyrinogen III oxidase</fullName>
    </submittedName>
</protein>
<name>A0A2B1K956_BACCE</name>
<dbReference type="Proteomes" id="UP000225182">
    <property type="component" value="Unassembled WGS sequence"/>
</dbReference>
<evidence type="ECO:0000313" key="2">
    <source>
        <dbReference type="Proteomes" id="UP000225182"/>
    </source>
</evidence>
<dbReference type="EMBL" id="NUYN01000033">
    <property type="protein sequence ID" value="PFN21207.1"/>
    <property type="molecule type" value="Genomic_DNA"/>
</dbReference>
<gene>
    <name evidence="1" type="ORF">COJ50_20110</name>
</gene>
<proteinExistence type="predicted"/>
<dbReference type="AlphaFoldDB" id="A0A2B1K956"/>
<sequence>MDLKGVNWIEDCFLYKEEATIDESVVLSDEIIVYLLDFIHWIPVYYPAKRAEGFGIHYYGITKIEQKGAVVAEQLFYLLVSMFSLAPETIELTGPFQWGNDNRTDGEYERYVFDRDKLCLELESFIHLLHRVKSGEGYILHFGI</sequence>
<reference evidence="1 2" key="1">
    <citation type="submission" date="2017-09" db="EMBL/GenBank/DDBJ databases">
        <title>Large-scale bioinformatics analysis of Bacillus genomes uncovers conserved roles of natural products in bacterial physiology.</title>
        <authorList>
            <consortium name="Agbiome Team Llc"/>
            <person name="Bleich R.M."/>
            <person name="Grubbs K.J."/>
            <person name="Santa Maria K.C."/>
            <person name="Allen S.E."/>
            <person name="Farag S."/>
            <person name="Shank E.A."/>
            <person name="Bowers A."/>
        </authorList>
    </citation>
    <scope>NUCLEOTIDE SEQUENCE [LARGE SCALE GENOMIC DNA]</scope>
    <source>
        <strain evidence="1 2">AFS076905</strain>
    </source>
</reference>
<accession>A0A2B1K956</accession>
<comment type="caution">
    <text evidence="1">The sequence shown here is derived from an EMBL/GenBank/DDBJ whole genome shotgun (WGS) entry which is preliminary data.</text>
</comment>
<evidence type="ECO:0000313" key="1">
    <source>
        <dbReference type="EMBL" id="PFN21207.1"/>
    </source>
</evidence>